<feature type="compositionally biased region" description="Basic and acidic residues" evidence="1">
    <location>
        <begin position="85"/>
        <end position="122"/>
    </location>
</feature>
<dbReference type="KEGG" id="epa:110236486"/>
<dbReference type="AlphaFoldDB" id="A0A913YGF9"/>
<dbReference type="InterPro" id="IPR009548">
    <property type="entry name" value="Prkrip1"/>
</dbReference>
<feature type="compositionally biased region" description="Basic residues" evidence="1">
    <location>
        <begin position="123"/>
        <end position="142"/>
    </location>
</feature>
<dbReference type="GO" id="GO:0004860">
    <property type="term" value="F:protein kinase inhibitor activity"/>
    <property type="evidence" value="ECO:0007669"/>
    <property type="project" value="TreeGrafter"/>
</dbReference>
<dbReference type="PANTHER" id="PTHR13507:SF0">
    <property type="entry name" value="PRKR-INTERACTING PROTEIN 1"/>
    <property type="match status" value="1"/>
</dbReference>
<feature type="region of interest" description="Disordered" evidence="1">
    <location>
        <begin position="83"/>
        <end position="142"/>
    </location>
</feature>
<evidence type="ECO:0000313" key="4">
    <source>
        <dbReference type="Proteomes" id="UP000887567"/>
    </source>
</evidence>
<dbReference type="Proteomes" id="UP000887567">
    <property type="component" value="Unplaced"/>
</dbReference>
<evidence type="ECO:0000313" key="3">
    <source>
        <dbReference type="EnsemblMetazoa" id="XP_028514103.1"/>
    </source>
</evidence>
<evidence type="ECO:0008006" key="5">
    <source>
        <dbReference type="Google" id="ProtNLM"/>
    </source>
</evidence>
<keyword evidence="4" id="KW-1185">Reference proteome</keyword>
<sequence>MADEETKLTNKKKKETIKPIVPKTAVDLQRLQYEKLMKDPDKNVPIPEKRKEWKPTDPKDFVRFVMGSSAGAGSGEFHVYRATRRRENNRTEYLEREAKQEAENEDYKKKLEENKLKAEEKTAKKRAKRQRKKQKKNLAKKKKELENKQGTIIVILSIPYIIICCKMYNVMHCMDGYFHRRHKRTRN</sequence>
<dbReference type="EnsemblMetazoa" id="XM_028658302.1">
    <property type="protein sequence ID" value="XP_028514103.1"/>
    <property type="gene ID" value="LOC110236486"/>
</dbReference>
<dbReference type="Pfam" id="PF06658">
    <property type="entry name" value="DUF1168"/>
    <property type="match status" value="1"/>
</dbReference>
<feature type="transmembrane region" description="Helical" evidence="2">
    <location>
        <begin position="150"/>
        <end position="171"/>
    </location>
</feature>
<accession>A0A913YGF9</accession>
<evidence type="ECO:0000256" key="2">
    <source>
        <dbReference type="SAM" id="Phobius"/>
    </source>
</evidence>
<dbReference type="OrthoDB" id="10067079at2759"/>
<protein>
    <recommendedName>
        <fullName evidence="5">PRKR-interacting protein 1</fullName>
    </recommendedName>
</protein>
<dbReference type="GO" id="GO:0003725">
    <property type="term" value="F:double-stranded RNA binding"/>
    <property type="evidence" value="ECO:0007669"/>
    <property type="project" value="InterPro"/>
</dbReference>
<keyword evidence="2" id="KW-0472">Membrane</keyword>
<reference evidence="3" key="1">
    <citation type="submission" date="2022-11" db="UniProtKB">
        <authorList>
            <consortium name="EnsemblMetazoa"/>
        </authorList>
    </citation>
    <scope>IDENTIFICATION</scope>
</reference>
<evidence type="ECO:0000256" key="1">
    <source>
        <dbReference type="SAM" id="MobiDB-lite"/>
    </source>
</evidence>
<dbReference type="PANTHER" id="PTHR13507">
    <property type="entry name" value="PRKR-INTERACTING PROTEIN 1"/>
    <property type="match status" value="1"/>
</dbReference>
<proteinExistence type="predicted"/>
<dbReference type="GeneID" id="110236486"/>
<dbReference type="GO" id="GO:0005730">
    <property type="term" value="C:nucleolus"/>
    <property type="evidence" value="ECO:0007669"/>
    <property type="project" value="TreeGrafter"/>
</dbReference>
<keyword evidence="2" id="KW-1133">Transmembrane helix</keyword>
<dbReference type="GO" id="GO:0019901">
    <property type="term" value="F:protein kinase binding"/>
    <property type="evidence" value="ECO:0007669"/>
    <property type="project" value="TreeGrafter"/>
</dbReference>
<dbReference type="RefSeq" id="XP_028514103.1">
    <property type="nucleotide sequence ID" value="XM_028658302.1"/>
</dbReference>
<name>A0A913YGF9_EXADI</name>
<organism evidence="3 4">
    <name type="scientific">Exaiptasia diaphana</name>
    <name type="common">Tropical sea anemone</name>
    <name type="synonym">Aiptasia pulchella</name>
    <dbReference type="NCBI Taxonomy" id="2652724"/>
    <lineage>
        <taxon>Eukaryota</taxon>
        <taxon>Metazoa</taxon>
        <taxon>Cnidaria</taxon>
        <taxon>Anthozoa</taxon>
        <taxon>Hexacorallia</taxon>
        <taxon>Actiniaria</taxon>
        <taxon>Aiptasiidae</taxon>
        <taxon>Exaiptasia</taxon>
    </lineage>
</organism>
<keyword evidence="2" id="KW-0812">Transmembrane</keyword>
<dbReference type="OMA" id="ETPSFIM"/>